<evidence type="ECO:0000313" key="7">
    <source>
        <dbReference type="EMBL" id="MAG21938.1"/>
    </source>
</evidence>
<dbReference type="EMBL" id="NZBU01000005">
    <property type="protein sequence ID" value="MAG21938.1"/>
    <property type="molecule type" value="Genomic_DNA"/>
</dbReference>
<feature type="transmembrane region" description="Helical" evidence="6">
    <location>
        <begin position="81"/>
        <end position="112"/>
    </location>
</feature>
<reference evidence="8" key="1">
    <citation type="submission" date="2017-09" db="EMBL/GenBank/DDBJ databases">
        <title>The Reconstruction of 2,631 Draft Metagenome-Assembled Genomes from the Global Oceans.</title>
        <authorList>
            <person name="Tully B.J."/>
            <person name="Graham E.D."/>
            <person name="Heidelberg J.F."/>
        </authorList>
    </citation>
    <scope>NUCLEOTIDE SEQUENCE [LARGE SCALE GENOMIC DNA]</scope>
</reference>
<comment type="similarity">
    <text evidence="2">Belongs to the TMEM19 family.</text>
</comment>
<feature type="transmembrane region" description="Helical" evidence="6">
    <location>
        <begin position="173"/>
        <end position="193"/>
    </location>
</feature>
<gene>
    <name evidence="7" type="ORF">CL943_01350</name>
</gene>
<evidence type="ECO:0000256" key="6">
    <source>
        <dbReference type="SAM" id="Phobius"/>
    </source>
</evidence>
<dbReference type="PANTHER" id="PTHR13353">
    <property type="entry name" value="TRANSMEMBRANE PROTEIN 19"/>
    <property type="match status" value="1"/>
</dbReference>
<feature type="transmembrane region" description="Helical" evidence="6">
    <location>
        <begin position="147"/>
        <end position="166"/>
    </location>
</feature>
<comment type="caution">
    <text evidence="7">The sequence shown here is derived from an EMBL/GenBank/DDBJ whole genome shotgun (WGS) entry which is preliminary data.</text>
</comment>
<dbReference type="AlphaFoldDB" id="A0A2D6M0J1"/>
<evidence type="ECO:0008006" key="9">
    <source>
        <dbReference type="Google" id="ProtNLM"/>
    </source>
</evidence>
<keyword evidence="5 6" id="KW-0472">Membrane</keyword>
<keyword evidence="4 6" id="KW-1133">Transmembrane helix</keyword>
<dbReference type="PANTHER" id="PTHR13353:SF5">
    <property type="entry name" value="TRANSMEMBRANE PROTEIN 19"/>
    <property type="match status" value="1"/>
</dbReference>
<feature type="transmembrane region" description="Helical" evidence="6">
    <location>
        <begin position="32"/>
        <end position="60"/>
    </location>
</feature>
<evidence type="ECO:0000256" key="2">
    <source>
        <dbReference type="ARBA" id="ARBA00009012"/>
    </source>
</evidence>
<evidence type="ECO:0000256" key="4">
    <source>
        <dbReference type="ARBA" id="ARBA00022989"/>
    </source>
</evidence>
<dbReference type="Pfam" id="PF01940">
    <property type="entry name" value="DUF92"/>
    <property type="match status" value="1"/>
</dbReference>
<evidence type="ECO:0000256" key="5">
    <source>
        <dbReference type="ARBA" id="ARBA00023136"/>
    </source>
</evidence>
<comment type="subcellular location">
    <subcellularLocation>
        <location evidence="1">Membrane</location>
        <topology evidence="1">Multi-pass membrane protein</topology>
    </subcellularLocation>
</comment>
<evidence type="ECO:0000256" key="3">
    <source>
        <dbReference type="ARBA" id="ARBA00022692"/>
    </source>
</evidence>
<dbReference type="InterPro" id="IPR002794">
    <property type="entry name" value="DUF92_TMEM19"/>
</dbReference>
<name>A0A2D6M0J1_9ARCH</name>
<dbReference type="Proteomes" id="UP000226592">
    <property type="component" value="Unassembled WGS sequence"/>
</dbReference>
<protein>
    <recommendedName>
        <fullName evidence="9">DUF92 domain-containing protein</fullName>
    </recommendedName>
</protein>
<organism evidence="7 8">
    <name type="scientific">Candidatus Iainarchaeum sp</name>
    <dbReference type="NCBI Taxonomy" id="3101447"/>
    <lineage>
        <taxon>Archaea</taxon>
        <taxon>Candidatus Iainarchaeota</taxon>
        <taxon>Candidatus Iainarchaeia</taxon>
        <taxon>Candidatus Iainarchaeales</taxon>
        <taxon>Candidatus Iainarchaeaceae</taxon>
        <taxon>Candidatus Iainarchaeum</taxon>
    </lineage>
</organism>
<feature type="transmembrane region" description="Helical" evidence="6">
    <location>
        <begin position="205"/>
        <end position="223"/>
    </location>
</feature>
<accession>A0A2D6M0J1</accession>
<proteinExistence type="inferred from homology"/>
<sequence>MSYYLEIALLLTALAFFSIVSVKKKSLDWAGVLIANVVGLSIFYFGGLQFFFIAVLFFIVAEGGTRFAASKKPVPHGRRTIGNIFGNSGVAVIALLLGYPIAFFGAMAAALADTLSSELGMLSPTKPVLITTLEQVPVGTNGGITGLGMWSALAGSLVIATIHFVLYQNFYIFMVLVLAGFFGSAVDSFFGAVFERKKLFGNTEVNFLGSSAGALLAYVLWLFL</sequence>
<evidence type="ECO:0000313" key="8">
    <source>
        <dbReference type="Proteomes" id="UP000226592"/>
    </source>
</evidence>
<dbReference type="GO" id="GO:0016020">
    <property type="term" value="C:membrane"/>
    <property type="evidence" value="ECO:0007669"/>
    <property type="project" value="UniProtKB-SubCell"/>
</dbReference>
<keyword evidence="3 6" id="KW-0812">Transmembrane</keyword>
<evidence type="ECO:0000256" key="1">
    <source>
        <dbReference type="ARBA" id="ARBA00004141"/>
    </source>
</evidence>